<name>A0A059C2K5_EUCGR</name>
<dbReference type="eggNOG" id="KOG4197">
    <property type="taxonomic scope" value="Eukaryota"/>
</dbReference>
<comment type="similarity">
    <text evidence="1">Belongs to the PPR family. P subfamily.</text>
</comment>
<dbReference type="InterPro" id="IPR050872">
    <property type="entry name" value="PPR_P_subfamily"/>
</dbReference>
<organism evidence="5">
    <name type="scientific">Eucalyptus grandis</name>
    <name type="common">Flooded gum</name>
    <dbReference type="NCBI Taxonomy" id="71139"/>
    <lineage>
        <taxon>Eukaryota</taxon>
        <taxon>Viridiplantae</taxon>
        <taxon>Streptophyta</taxon>
        <taxon>Embryophyta</taxon>
        <taxon>Tracheophyta</taxon>
        <taxon>Spermatophyta</taxon>
        <taxon>Magnoliopsida</taxon>
        <taxon>eudicotyledons</taxon>
        <taxon>Gunneridae</taxon>
        <taxon>Pentapetalae</taxon>
        <taxon>rosids</taxon>
        <taxon>malvids</taxon>
        <taxon>Myrtales</taxon>
        <taxon>Myrtaceae</taxon>
        <taxon>Myrtoideae</taxon>
        <taxon>Eucalypteae</taxon>
        <taxon>Eucalyptus</taxon>
    </lineage>
</organism>
<accession>A0A059C2K5</accession>
<dbReference type="InterPro" id="IPR057027">
    <property type="entry name" value="TPR_mt"/>
</dbReference>
<evidence type="ECO:0000313" key="5">
    <source>
        <dbReference type="EMBL" id="KCW72703.1"/>
    </source>
</evidence>
<gene>
    <name evidence="5" type="ORF">EUGRSUZ_E01154</name>
</gene>
<dbReference type="InParanoid" id="A0A059C2K5"/>
<dbReference type="AlphaFoldDB" id="A0A059C2K5"/>
<dbReference type="GO" id="GO:0005737">
    <property type="term" value="C:cytoplasm"/>
    <property type="evidence" value="ECO:0000318"/>
    <property type="project" value="GO_Central"/>
</dbReference>
<dbReference type="EMBL" id="KK198757">
    <property type="protein sequence ID" value="KCW72703.1"/>
    <property type="molecule type" value="Genomic_DNA"/>
</dbReference>
<dbReference type="PROSITE" id="PS51375">
    <property type="entry name" value="PPR"/>
    <property type="match status" value="4"/>
</dbReference>
<keyword evidence="2" id="KW-0677">Repeat</keyword>
<dbReference type="NCBIfam" id="TIGR00756">
    <property type="entry name" value="PPR"/>
    <property type="match status" value="3"/>
</dbReference>
<evidence type="ECO:0000256" key="3">
    <source>
        <dbReference type="PROSITE-ProRule" id="PRU00708"/>
    </source>
</evidence>
<proteinExistence type="inferred from homology"/>
<dbReference type="Gene3D" id="1.25.40.10">
    <property type="entry name" value="Tetratricopeptide repeat domain"/>
    <property type="match status" value="4"/>
</dbReference>
<dbReference type="OMA" id="VFGSYCS"/>
<protein>
    <recommendedName>
        <fullName evidence="4">Pentatricopeptide repeat-containing protein-mitochondrial domain-containing protein</fullName>
    </recommendedName>
</protein>
<dbReference type="GO" id="GO:0003729">
    <property type="term" value="F:mRNA binding"/>
    <property type="evidence" value="ECO:0000318"/>
    <property type="project" value="GO_Central"/>
</dbReference>
<feature type="repeat" description="PPR" evidence="3">
    <location>
        <begin position="149"/>
        <end position="183"/>
    </location>
</feature>
<sequence>MEAMAEHLGRSGLRYPPKSVPSSQLLTNHASLRLLPNLQPLQFPSHVHANDISPLAKTVCDILARASPEEIEASLDSTEIPANPILVEEVLKYSYNYPTSAVKFFRWAGQKHKHSAIAWNLMVDLLGKNQAFEQMWDAIRSMKREGALSMATFASVFSSYCSAGRVNEAVMSFDVMDQYGVEQDTVAVNSILSAICAEDMQTMRALEVYDKIKGKIPPDGDTFAILLEGWEKEGNVDKAKNTFGEMVARIGWSSQNMSAYDAFLTTLVRGSHAEEAIKFLQVMKGKNCLPGLKFFSTALDILSKSDDLHNCILLWDIMVSSGLMPSLFMYNQMIGLLCKNDDTDNAFRLLDEMVFHGAFPDSLTYNMIFECLVKNKKVREAAKFFVEMIKNELPPTHSNCSMAISMFFNGDDPETGVDIWNYMIDNCFLHLDASANALLLGLCTLGRFSELRKFAEDMFDRRINIYESTREKLMDALYKAERRSARDTYDFLSRRWRA</sequence>
<feature type="repeat" description="PPR" evidence="3">
    <location>
        <begin position="256"/>
        <end position="290"/>
    </location>
</feature>
<dbReference type="InterPro" id="IPR011990">
    <property type="entry name" value="TPR-like_helical_dom_sf"/>
</dbReference>
<dbReference type="PANTHER" id="PTHR46128:SF324">
    <property type="entry name" value="PENTACOTRIPEPTIDE-REPEAT REGION OF PRORP DOMAIN-CONTAINING PROTEIN"/>
    <property type="match status" value="1"/>
</dbReference>
<reference evidence="5" key="1">
    <citation type="submission" date="2013-07" db="EMBL/GenBank/DDBJ databases">
        <title>The genome of Eucalyptus grandis.</title>
        <authorList>
            <person name="Schmutz J."/>
            <person name="Hayes R."/>
            <person name="Myburg A."/>
            <person name="Tuskan G."/>
            <person name="Grattapaglia D."/>
            <person name="Rokhsar D.S."/>
        </authorList>
    </citation>
    <scope>NUCLEOTIDE SEQUENCE</scope>
    <source>
        <tissue evidence="5">Leaf extractions</tissue>
    </source>
</reference>
<feature type="repeat" description="PPR" evidence="3">
    <location>
        <begin position="361"/>
        <end position="395"/>
    </location>
</feature>
<evidence type="ECO:0000259" key="4">
    <source>
        <dbReference type="Pfam" id="PF23276"/>
    </source>
</evidence>
<dbReference type="Pfam" id="PF23276">
    <property type="entry name" value="TPR_24"/>
    <property type="match status" value="1"/>
</dbReference>
<evidence type="ECO:0000256" key="2">
    <source>
        <dbReference type="ARBA" id="ARBA00022737"/>
    </source>
</evidence>
<dbReference type="GO" id="GO:0006397">
    <property type="term" value="P:mRNA processing"/>
    <property type="evidence" value="ECO:0000318"/>
    <property type="project" value="GO_Central"/>
</dbReference>
<evidence type="ECO:0000256" key="1">
    <source>
        <dbReference type="ARBA" id="ARBA00007626"/>
    </source>
</evidence>
<dbReference type="Gramene" id="KCW72703">
    <property type="protein sequence ID" value="KCW72703"/>
    <property type="gene ID" value="EUGRSUZ_E01154"/>
</dbReference>
<dbReference type="OrthoDB" id="1911504at2759"/>
<dbReference type="PANTHER" id="PTHR46128">
    <property type="entry name" value="MITOCHONDRIAL GROUP I INTRON SPLICING FACTOR CCM1"/>
    <property type="match status" value="1"/>
</dbReference>
<dbReference type="InterPro" id="IPR002885">
    <property type="entry name" value="PPR_rpt"/>
</dbReference>
<feature type="domain" description="Pentatricopeptide repeat-containing protein-mitochondrial" evidence="4">
    <location>
        <begin position="137"/>
        <end position="245"/>
    </location>
</feature>
<dbReference type="KEGG" id="egr:104444189"/>
<dbReference type="Pfam" id="PF13041">
    <property type="entry name" value="PPR_2"/>
    <property type="match status" value="1"/>
</dbReference>
<feature type="repeat" description="PPR" evidence="3">
    <location>
        <begin position="326"/>
        <end position="360"/>
    </location>
</feature>